<feature type="transmembrane region" description="Helical" evidence="1">
    <location>
        <begin position="189"/>
        <end position="211"/>
    </location>
</feature>
<name>C1C0R2_CALCM</name>
<dbReference type="Pfam" id="PF21534">
    <property type="entry name" value="Rost"/>
    <property type="match status" value="1"/>
</dbReference>
<gene>
    <name evidence="2" type="primary">ROST</name>
</gene>
<keyword evidence="1" id="KW-0812">Transmembrane</keyword>
<dbReference type="GO" id="GO:0016020">
    <property type="term" value="C:membrane"/>
    <property type="evidence" value="ECO:0007669"/>
    <property type="project" value="TreeGrafter"/>
</dbReference>
<organism evidence="2">
    <name type="scientific">Caligus clemensi</name>
    <name type="common">Sea louse</name>
    <dbReference type="NCBI Taxonomy" id="344056"/>
    <lineage>
        <taxon>Eukaryota</taxon>
        <taxon>Metazoa</taxon>
        <taxon>Ecdysozoa</taxon>
        <taxon>Arthropoda</taxon>
        <taxon>Crustacea</taxon>
        <taxon>Multicrustacea</taxon>
        <taxon>Hexanauplia</taxon>
        <taxon>Copepoda</taxon>
        <taxon>Siphonostomatoida</taxon>
        <taxon>Caligidae</taxon>
        <taxon>Caligus</taxon>
    </lineage>
</organism>
<feature type="transmembrane region" description="Helical" evidence="1">
    <location>
        <begin position="247"/>
        <end position="269"/>
    </location>
</feature>
<feature type="transmembrane region" description="Helical" evidence="1">
    <location>
        <begin position="44"/>
        <end position="63"/>
    </location>
</feature>
<evidence type="ECO:0000256" key="1">
    <source>
        <dbReference type="SAM" id="Phobius"/>
    </source>
</evidence>
<evidence type="ECO:0000313" key="2">
    <source>
        <dbReference type="EMBL" id="ACO14865.1"/>
    </source>
</evidence>
<sequence length="298" mass="34673">MGDCCKVFKDEFSLEKFSLSSKEPSRFTRSQWCPEDKCSLWYLIYRWCVAVIFVITIIGHISHVYEEWEGAAWKWVIFMTQQGISILCIHYVFDAILVTFRYIGDMKNGSNWGMTLPLTHKISWAIGNMAFAVALFITIVYWILLHPYVLKTNMLKTSAARAFNFFMHAVNTISVIIDFFICDRPWRVLHFYFPVAFGIWYLFFSLIYWAAGGTGFCLPQKQQDGTTEIVCNPFIYPILDYENHPGMAAGVIIGGTLFLPVLHTFYFLLYQLRLKLYNAIYPEVESHAPNEVIFLNRN</sequence>
<dbReference type="PANTHER" id="PTHR12242:SF49">
    <property type="entry name" value="HEADBUTT, ISOFORM E"/>
    <property type="match status" value="1"/>
</dbReference>
<accession>C1C0R2</accession>
<protein>
    <submittedName>
        <fullName evidence="2">Rolling stone</fullName>
    </submittedName>
</protein>
<proteinExistence type="evidence at transcript level"/>
<feature type="transmembrane region" description="Helical" evidence="1">
    <location>
        <begin position="83"/>
        <end position="103"/>
    </location>
</feature>
<dbReference type="InterPro" id="IPR049352">
    <property type="entry name" value="Rost"/>
</dbReference>
<feature type="transmembrane region" description="Helical" evidence="1">
    <location>
        <begin position="165"/>
        <end position="182"/>
    </location>
</feature>
<dbReference type="PANTHER" id="PTHR12242">
    <property type="entry name" value="OS02G0130600 PROTEIN-RELATED"/>
    <property type="match status" value="1"/>
</dbReference>
<dbReference type="EMBL" id="BT080441">
    <property type="protein sequence ID" value="ACO14865.1"/>
    <property type="molecule type" value="mRNA"/>
</dbReference>
<keyword evidence="1" id="KW-1133">Transmembrane helix</keyword>
<keyword evidence="1" id="KW-0472">Membrane</keyword>
<reference evidence="2" key="1">
    <citation type="submission" date="2009-03" db="EMBL/GenBank/DDBJ databases">
        <title>Caligus clemensi ESTs and full-length cDNAs.</title>
        <authorList>
            <person name="Yasuike M."/>
            <person name="von Schalburg K."/>
            <person name="Cooper G."/>
            <person name="Leong J."/>
            <person name="Jones S.R.M."/>
            <person name="Koop B.F."/>
        </authorList>
    </citation>
    <scope>NUCLEOTIDE SEQUENCE</scope>
    <source>
        <tissue evidence="2">Whole</tissue>
    </source>
</reference>
<feature type="transmembrane region" description="Helical" evidence="1">
    <location>
        <begin position="124"/>
        <end position="145"/>
    </location>
</feature>
<dbReference type="AlphaFoldDB" id="C1C0R2"/>